<gene>
    <name evidence="1" type="ORF">HHI36_001158</name>
</gene>
<sequence length="293" mass="34314">MNNRAFYVPCSAHSLNLVVNDAANITHDTVNFFNLIREIYVFFSSSTKRWSIICKHLPDLKLKALSATRWSSRIDAVKPLRYHLEKIFDALLEISDNNSSEWDCTTTHKAHSLALNIQNYRFICLVVIWFDILNEINAISKMMQNPTINTQICINLLNKLIHKFTEYHTDEHFERVLEEATTVARELNVDADFPPIDTVRPRRKPTQFQYEQSDEVLLDPKTKYKVDVFFRILDQTLTSLKRRFDELETFTDVFGFITNNNLFSYSKDDLMKHCKDLNVKLKIVQVVTQILTV</sequence>
<reference evidence="1 2" key="1">
    <citation type="journal article" date="2021" name="BMC Biol.">
        <title>Horizontally acquired antibacterial genes associated with adaptive radiation of ladybird beetles.</title>
        <authorList>
            <person name="Li H.S."/>
            <person name="Tang X.F."/>
            <person name="Huang Y.H."/>
            <person name="Xu Z.Y."/>
            <person name="Chen M.L."/>
            <person name="Du X.Y."/>
            <person name="Qiu B.Y."/>
            <person name="Chen P.T."/>
            <person name="Zhang W."/>
            <person name="Slipinski A."/>
            <person name="Escalona H.E."/>
            <person name="Waterhouse R.M."/>
            <person name="Zwick A."/>
            <person name="Pang H."/>
        </authorList>
    </citation>
    <scope>NUCLEOTIDE SEQUENCE [LARGE SCALE GENOMIC DNA]</scope>
    <source>
        <strain evidence="1">SYSU2018</strain>
    </source>
</reference>
<dbReference type="EMBL" id="JABFTP020000185">
    <property type="protein sequence ID" value="KAL3286659.1"/>
    <property type="molecule type" value="Genomic_DNA"/>
</dbReference>
<comment type="caution">
    <text evidence="1">The sequence shown here is derived from an EMBL/GenBank/DDBJ whole genome shotgun (WGS) entry which is preliminary data.</text>
</comment>
<dbReference type="InterPro" id="IPR012337">
    <property type="entry name" value="RNaseH-like_sf"/>
</dbReference>
<dbReference type="PANTHER" id="PTHR46289">
    <property type="entry name" value="52 KDA REPRESSOR OF THE INHIBITOR OF THE PROTEIN KINASE-LIKE PROTEIN-RELATED"/>
    <property type="match status" value="1"/>
</dbReference>
<proteinExistence type="predicted"/>
<organism evidence="1 2">
    <name type="scientific">Cryptolaemus montrouzieri</name>
    <dbReference type="NCBI Taxonomy" id="559131"/>
    <lineage>
        <taxon>Eukaryota</taxon>
        <taxon>Metazoa</taxon>
        <taxon>Ecdysozoa</taxon>
        <taxon>Arthropoda</taxon>
        <taxon>Hexapoda</taxon>
        <taxon>Insecta</taxon>
        <taxon>Pterygota</taxon>
        <taxon>Neoptera</taxon>
        <taxon>Endopterygota</taxon>
        <taxon>Coleoptera</taxon>
        <taxon>Polyphaga</taxon>
        <taxon>Cucujiformia</taxon>
        <taxon>Coccinelloidea</taxon>
        <taxon>Coccinellidae</taxon>
        <taxon>Scymninae</taxon>
        <taxon>Scymnini</taxon>
        <taxon>Cryptolaemus</taxon>
    </lineage>
</organism>
<protein>
    <submittedName>
        <fullName evidence="1">Uncharacterized protein</fullName>
    </submittedName>
</protein>
<name>A0ABD2P769_9CUCU</name>
<dbReference type="SUPFAM" id="SSF53098">
    <property type="entry name" value="Ribonuclease H-like"/>
    <property type="match status" value="1"/>
</dbReference>
<evidence type="ECO:0000313" key="1">
    <source>
        <dbReference type="EMBL" id="KAL3286659.1"/>
    </source>
</evidence>
<dbReference type="InterPro" id="IPR052958">
    <property type="entry name" value="IFN-induced_PKR_regulator"/>
</dbReference>
<dbReference type="Proteomes" id="UP001516400">
    <property type="component" value="Unassembled WGS sequence"/>
</dbReference>
<accession>A0ABD2P769</accession>
<keyword evidence="2" id="KW-1185">Reference proteome</keyword>
<dbReference type="AlphaFoldDB" id="A0ABD2P769"/>
<dbReference type="PANTHER" id="PTHR46289:SF17">
    <property type="entry name" value="HAT C-TERMINAL DIMERISATION DOMAIN-CONTAINING PROTEIN"/>
    <property type="match status" value="1"/>
</dbReference>
<evidence type="ECO:0000313" key="2">
    <source>
        <dbReference type="Proteomes" id="UP001516400"/>
    </source>
</evidence>